<evidence type="ECO:0000313" key="4">
    <source>
        <dbReference type="Proteomes" id="UP000196778"/>
    </source>
</evidence>
<reference evidence="4" key="1">
    <citation type="submission" date="2017-02" db="EMBL/GenBank/DDBJ databases">
        <authorList>
            <person name="Dridi B."/>
        </authorList>
    </citation>
    <scope>NUCLEOTIDE SEQUENCE [LARGE SCALE GENOMIC DNA]</scope>
    <source>
        <strain evidence="4">EB411</strain>
    </source>
</reference>
<dbReference type="InterPro" id="IPR050312">
    <property type="entry name" value="IolE/XylAMocC-like"/>
</dbReference>
<protein>
    <submittedName>
        <fullName evidence="3">Xylose isomerase domain protein TIM barrel</fullName>
    </submittedName>
</protein>
<dbReference type="PANTHER" id="PTHR12110">
    <property type="entry name" value="HYDROXYPYRUVATE ISOMERASE"/>
    <property type="match status" value="1"/>
</dbReference>
<dbReference type="InterPro" id="IPR013022">
    <property type="entry name" value="Xyl_isomerase-like_TIM-brl"/>
</dbReference>
<evidence type="ECO:0000259" key="2">
    <source>
        <dbReference type="Pfam" id="PF01261"/>
    </source>
</evidence>
<dbReference type="Pfam" id="PF01261">
    <property type="entry name" value="AP_endonuc_2"/>
    <property type="match status" value="1"/>
</dbReference>
<evidence type="ECO:0000256" key="1">
    <source>
        <dbReference type="ARBA" id="ARBA00023277"/>
    </source>
</evidence>
<accession>A0A1R4JWB1</accession>
<dbReference type="EMBL" id="FUKR01000056">
    <property type="protein sequence ID" value="SJN36561.1"/>
    <property type="molecule type" value="Genomic_DNA"/>
</dbReference>
<proteinExistence type="predicted"/>
<dbReference type="PANTHER" id="PTHR12110:SF41">
    <property type="entry name" value="INOSOSE DEHYDRATASE"/>
    <property type="match status" value="1"/>
</dbReference>
<dbReference type="Proteomes" id="UP000196778">
    <property type="component" value="Unassembled WGS sequence"/>
</dbReference>
<dbReference type="Gene3D" id="3.20.20.150">
    <property type="entry name" value="Divalent-metal-dependent TIM barrel enzymes"/>
    <property type="match status" value="1"/>
</dbReference>
<evidence type="ECO:0000313" key="3">
    <source>
        <dbReference type="EMBL" id="SJN36561.1"/>
    </source>
</evidence>
<keyword evidence="1" id="KW-0119">Carbohydrate metabolism</keyword>
<dbReference type="AlphaFoldDB" id="A0A1R4JWB1"/>
<dbReference type="RefSeq" id="WP_245827428.1">
    <property type="nucleotide sequence ID" value="NZ_FUKR01000056.1"/>
</dbReference>
<sequence length="252" mass="25687">MTEPIAPISALSVQLYSVRDALAADRDGTLAALAGIGLTKAEPFGFAAADTALVAAAQRAGLATPSAHGSVVDVEDREALFAAAAAAGVATVVEPFLPPERWTGIDDVEAIAAALNHAAEQAAAHGVTVGYHNHAWELSTVIDGVTALEALAARLDDRVALEVDTYWAEVGGRSAVELLTALGDRVTHIHVKDGDRSGDTARQQPAGSGELPIRAIVAAAPQAVPVVEFDAYGGDVLDGIAASVAFLTGGER</sequence>
<keyword evidence="4" id="KW-1185">Reference proteome</keyword>
<dbReference type="GO" id="GO:0016853">
    <property type="term" value="F:isomerase activity"/>
    <property type="evidence" value="ECO:0007669"/>
    <property type="project" value="UniProtKB-KW"/>
</dbReference>
<feature type="domain" description="Xylose isomerase-like TIM barrel" evidence="2">
    <location>
        <begin position="60"/>
        <end position="218"/>
    </location>
</feature>
<dbReference type="InterPro" id="IPR036237">
    <property type="entry name" value="Xyl_isomerase-like_sf"/>
</dbReference>
<gene>
    <name evidence="3" type="ORF">FM119_09980</name>
</gene>
<keyword evidence="3" id="KW-0413">Isomerase</keyword>
<name>A0A1R4JWB1_9MICO</name>
<organism evidence="3 4">
    <name type="scientific">Mycetocola reblochoni REB411</name>
    <dbReference type="NCBI Taxonomy" id="1255698"/>
    <lineage>
        <taxon>Bacteria</taxon>
        <taxon>Bacillati</taxon>
        <taxon>Actinomycetota</taxon>
        <taxon>Actinomycetes</taxon>
        <taxon>Micrococcales</taxon>
        <taxon>Microbacteriaceae</taxon>
        <taxon>Mycetocola</taxon>
    </lineage>
</organism>
<dbReference type="SUPFAM" id="SSF51658">
    <property type="entry name" value="Xylose isomerase-like"/>
    <property type="match status" value="1"/>
</dbReference>